<gene>
    <name evidence="2" type="ORF">E2C01_042039</name>
</gene>
<dbReference type="OrthoDB" id="10252754at2759"/>
<proteinExistence type="predicted"/>
<dbReference type="Proteomes" id="UP000324222">
    <property type="component" value="Unassembled WGS sequence"/>
</dbReference>
<evidence type="ECO:0000313" key="3">
    <source>
        <dbReference type="Proteomes" id="UP000324222"/>
    </source>
</evidence>
<evidence type="ECO:0000256" key="1">
    <source>
        <dbReference type="SAM" id="MobiDB-lite"/>
    </source>
</evidence>
<evidence type="ECO:0000313" key="2">
    <source>
        <dbReference type="EMBL" id="MPC48271.1"/>
    </source>
</evidence>
<feature type="compositionally biased region" description="Polar residues" evidence="1">
    <location>
        <begin position="102"/>
        <end position="149"/>
    </location>
</feature>
<feature type="region of interest" description="Disordered" evidence="1">
    <location>
        <begin position="34"/>
        <end position="151"/>
    </location>
</feature>
<organism evidence="2 3">
    <name type="scientific">Portunus trituberculatus</name>
    <name type="common">Swimming crab</name>
    <name type="synonym">Neptunus trituberculatus</name>
    <dbReference type="NCBI Taxonomy" id="210409"/>
    <lineage>
        <taxon>Eukaryota</taxon>
        <taxon>Metazoa</taxon>
        <taxon>Ecdysozoa</taxon>
        <taxon>Arthropoda</taxon>
        <taxon>Crustacea</taxon>
        <taxon>Multicrustacea</taxon>
        <taxon>Malacostraca</taxon>
        <taxon>Eumalacostraca</taxon>
        <taxon>Eucarida</taxon>
        <taxon>Decapoda</taxon>
        <taxon>Pleocyemata</taxon>
        <taxon>Brachyura</taxon>
        <taxon>Eubrachyura</taxon>
        <taxon>Portunoidea</taxon>
        <taxon>Portunidae</taxon>
        <taxon>Portuninae</taxon>
        <taxon>Portunus</taxon>
    </lineage>
</organism>
<protein>
    <submittedName>
        <fullName evidence="2">Uncharacterized protein</fullName>
    </submittedName>
</protein>
<reference evidence="2 3" key="1">
    <citation type="submission" date="2019-05" db="EMBL/GenBank/DDBJ databases">
        <title>Another draft genome of Portunus trituberculatus and its Hox gene families provides insights of decapod evolution.</title>
        <authorList>
            <person name="Jeong J.-H."/>
            <person name="Song I."/>
            <person name="Kim S."/>
            <person name="Choi T."/>
            <person name="Kim D."/>
            <person name="Ryu S."/>
            <person name="Kim W."/>
        </authorList>
    </citation>
    <scope>NUCLEOTIDE SEQUENCE [LARGE SCALE GENOMIC DNA]</scope>
    <source>
        <tissue evidence="2">Muscle</tissue>
    </source>
</reference>
<feature type="compositionally biased region" description="Polar residues" evidence="1">
    <location>
        <begin position="79"/>
        <end position="92"/>
    </location>
</feature>
<dbReference type="AlphaFoldDB" id="A0A5B7FLG6"/>
<keyword evidence="3" id="KW-1185">Reference proteome</keyword>
<dbReference type="EMBL" id="VSRR010008196">
    <property type="protein sequence ID" value="MPC48271.1"/>
    <property type="molecule type" value="Genomic_DNA"/>
</dbReference>
<name>A0A5B7FLG6_PORTR</name>
<comment type="caution">
    <text evidence="2">The sequence shown here is derived from an EMBL/GenBank/DDBJ whole genome shotgun (WGS) entry which is preliminary data.</text>
</comment>
<accession>A0A5B7FLG6</accession>
<sequence length="187" mass="19674">MSVVDDKEAEDGRHAVYRLAHRLMALASTLPNLTNTTSASRAPLDTTHADTLDGSHVAPSSSFHMSERVEGADTKTPCDMSSQGSLRTTNPDVPNAPLVPYNLSSNTNASSDSIPASATNAGHTSHSMQGRGNTVSARASSESLESQGTEELRGQLEALRKEFLGRVSGVAVVRGEAGQRCGEPRPC</sequence>